<dbReference type="Proteomes" id="UP001500571">
    <property type="component" value="Unassembled WGS sequence"/>
</dbReference>
<proteinExistence type="predicted"/>
<comment type="caution">
    <text evidence="1">The sequence shown here is derived from an EMBL/GenBank/DDBJ whole genome shotgun (WGS) entry which is preliminary data.</text>
</comment>
<evidence type="ECO:0000313" key="1">
    <source>
        <dbReference type="EMBL" id="GAA1966354.1"/>
    </source>
</evidence>
<dbReference type="Gene3D" id="3.20.20.410">
    <property type="entry name" value="Protein of unknown function UPF0759"/>
    <property type="match status" value="1"/>
</dbReference>
<protein>
    <submittedName>
        <fullName evidence="1">DUF72 domain-containing protein</fullName>
    </submittedName>
</protein>
<dbReference type="PANTHER" id="PTHR30348">
    <property type="entry name" value="UNCHARACTERIZED PROTEIN YECE"/>
    <property type="match status" value="1"/>
</dbReference>
<sequence length="243" mass="27615">MDGVRIGTSGWTYDHWAGVFYPEGLARARWRDYYAERFDTVELNASFYRWPGLRPFQGWSHSLPDGFAMSVKASRWLSHGRRLNDPDGAWADRLAAAMRALGARAGVVFVQLPGEVERDDERLDAFLARMPDDVWVAMELRHPSWDDDAVAAVLEKHRAAYVVTHGAGLHTVLRATAPFVYCRWHGPTDEPLYAGRYPPSALEGWAERITRWRDDGRTVWGYFDNDGSGHAPVNARELLDLLE</sequence>
<name>A0ABN2RAY1_9ACTN</name>
<dbReference type="SUPFAM" id="SSF117396">
    <property type="entry name" value="TM1631-like"/>
    <property type="match status" value="1"/>
</dbReference>
<dbReference type="PANTHER" id="PTHR30348:SF4">
    <property type="entry name" value="DUF72 DOMAIN-CONTAINING PROTEIN"/>
    <property type="match status" value="1"/>
</dbReference>
<organism evidence="1 2">
    <name type="scientific">Nocardioides panacihumi</name>
    <dbReference type="NCBI Taxonomy" id="400774"/>
    <lineage>
        <taxon>Bacteria</taxon>
        <taxon>Bacillati</taxon>
        <taxon>Actinomycetota</taxon>
        <taxon>Actinomycetes</taxon>
        <taxon>Propionibacteriales</taxon>
        <taxon>Nocardioidaceae</taxon>
        <taxon>Nocardioides</taxon>
    </lineage>
</organism>
<reference evidence="1 2" key="1">
    <citation type="journal article" date="2019" name="Int. J. Syst. Evol. Microbiol.">
        <title>The Global Catalogue of Microorganisms (GCM) 10K type strain sequencing project: providing services to taxonomists for standard genome sequencing and annotation.</title>
        <authorList>
            <consortium name="The Broad Institute Genomics Platform"/>
            <consortium name="The Broad Institute Genome Sequencing Center for Infectious Disease"/>
            <person name="Wu L."/>
            <person name="Ma J."/>
        </authorList>
    </citation>
    <scope>NUCLEOTIDE SEQUENCE [LARGE SCALE GENOMIC DNA]</scope>
    <source>
        <strain evidence="1 2">JCM 15309</strain>
    </source>
</reference>
<keyword evidence="2" id="KW-1185">Reference proteome</keyword>
<dbReference type="InterPro" id="IPR036520">
    <property type="entry name" value="UPF0759_sf"/>
</dbReference>
<dbReference type="RefSeq" id="WP_344045748.1">
    <property type="nucleotide sequence ID" value="NZ_BAAAPB010000002.1"/>
</dbReference>
<dbReference type="Pfam" id="PF01904">
    <property type="entry name" value="DUF72"/>
    <property type="match status" value="1"/>
</dbReference>
<gene>
    <name evidence="1" type="ORF">GCM10009798_28400</name>
</gene>
<evidence type="ECO:0000313" key="2">
    <source>
        <dbReference type="Proteomes" id="UP001500571"/>
    </source>
</evidence>
<accession>A0ABN2RAY1</accession>
<dbReference type="InterPro" id="IPR002763">
    <property type="entry name" value="DUF72"/>
</dbReference>
<dbReference type="EMBL" id="BAAAPB010000002">
    <property type="protein sequence ID" value="GAA1966354.1"/>
    <property type="molecule type" value="Genomic_DNA"/>
</dbReference>